<dbReference type="InterPro" id="IPR015424">
    <property type="entry name" value="PyrdxlP-dep_Trfase"/>
</dbReference>
<feature type="binding site" evidence="6">
    <location>
        <begin position="131"/>
        <end position="133"/>
    </location>
    <ligand>
        <name>(6S)-5,6,7,8-tetrahydrofolate</name>
        <dbReference type="ChEBI" id="CHEBI:57453"/>
    </ligand>
</feature>
<dbReference type="EC" id="2.1.2.1" evidence="6"/>
<evidence type="ECO:0000313" key="9">
    <source>
        <dbReference type="Proteomes" id="UP000606193"/>
    </source>
</evidence>
<dbReference type="Gene3D" id="3.40.640.10">
    <property type="entry name" value="Type I PLP-dependent aspartate aminotransferase-like (Major domain)"/>
    <property type="match status" value="1"/>
</dbReference>
<comment type="cofactor">
    <cofactor evidence="1 6">
        <name>pyridoxal 5'-phosphate</name>
        <dbReference type="ChEBI" id="CHEBI:597326"/>
    </cofactor>
</comment>
<evidence type="ECO:0000256" key="3">
    <source>
        <dbReference type="ARBA" id="ARBA00022563"/>
    </source>
</evidence>
<comment type="caution">
    <text evidence="8">The sequence shown here is derived from an EMBL/GenBank/DDBJ whole genome shotgun (WGS) entry which is preliminary data.</text>
</comment>
<comment type="pathway">
    <text evidence="6">One-carbon metabolism; tetrahydrofolate interconversion.</text>
</comment>
<evidence type="ECO:0000256" key="1">
    <source>
        <dbReference type="ARBA" id="ARBA00001933"/>
    </source>
</evidence>
<feature type="domain" description="Serine hydroxymethyltransferase-like" evidence="7">
    <location>
        <begin position="14"/>
        <end position="391"/>
    </location>
</feature>
<evidence type="ECO:0000259" key="7">
    <source>
        <dbReference type="Pfam" id="PF00464"/>
    </source>
</evidence>
<feature type="modified residue" description="N6-(pyridoxal phosphate)lysine" evidence="6">
    <location>
        <position position="236"/>
    </location>
</feature>
<dbReference type="PANTHER" id="PTHR11680:SF35">
    <property type="entry name" value="SERINE HYDROXYMETHYLTRANSFERASE 1"/>
    <property type="match status" value="1"/>
</dbReference>
<dbReference type="InterPro" id="IPR015421">
    <property type="entry name" value="PyrdxlP-dep_Trfase_major"/>
</dbReference>
<comment type="subcellular location">
    <subcellularLocation>
        <location evidence="6">Cytoplasm</location>
    </subcellularLocation>
</comment>
<dbReference type="InterPro" id="IPR049943">
    <property type="entry name" value="Ser_HO-MeTrfase-like"/>
</dbReference>
<dbReference type="InterPro" id="IPR015422">
    <property type="entry name" value="PyrdxlP-dep_Trfase_small"/>
</dbReference>
<comment type="function">
    <text evidence="6">Catalyzes the reversible interconversion of serine and glycine with tetrahydrofolate (THF) serving as the one-carbon carrier. This reaction serves as the major source of one-carbon groups required for the biosynthesis of purines, thymidylate, methionine, and other important biomolecules.</text>
</comment>
<name>A0ABR7N310_9FIRM</name>
<comment type="subunit">
    <text evidence="6">Homodimer.</text>
</comment>
<dbReference type="NCBIfam" id="NF000586">
    <property type="entry name" value="PRK00011.1"/>
    <property type="match status" value="1"/>
</dbReference>
<gene>
    <name evidence="6" type="primary">glyA</name>
    <name evidence="8" type="ORF">H8704_10305</name>
</gene>
<comment type="caution">
    <text evidence="6">Lacks conserved residue(s) required for the propagation of feature annotation.</text>
</comment>
<evidence type="ECO:0000256" key="6">
    <source>
        <dbReference type="HAMAP-Rule" id="MF_00051"/>
    </source>
</evidence>
<keyword evidence="6" id="KW-0963">Cytoplasm</keyword>
<dbReference type="Gene3D" id="3.90.1150.10">
    <property type="entry name" value="Aspartate Aminotransferase, domain 1"/>
    <property type="match status" value="1"/>
</dbReference>
<evidence type="ECO:0000313" key="8">
    <source>
        <dbReference type="EMBL" id="MBC8563012.1"/>
    </source>
</evidence>
<dbReference type="InterPro" id="IPR001085">
    <property type="entry name" value="Ser_HO-MeTrfase"/>
</dbReference>
<feature type="binding site" evidence="6">
    <location>
        <position position="127"/>
    </location>
    <ligand>
        <name>(6S)-5,6,7,8-tetrahydrofolate</name>
        <dbReference type="ChEBI" id="CHEBI:57453"/>
    </ligand>
</feature>
<keyword evidence="5 6" id="KW-0663">Pyridoxal phosphate</keyword>
<feature type="binding site" evidence="6">
    <location>
        <position position="251"/>
    </location>
    <ligand>
        <name>(6S)-5,6,7,8-tetrahydrofolate</name>
        <dbReference type="ChEBI" id="CHEBI:57453"/>
    </ligand>
</feature>
<evidence type="ECO:0000256" key="5">
    <source>
        <dbReference type="ARBA" id="ARBA00022898"/>
    </source>
</evidence>
<dbReference type="Proteomes" id="UP000606193">
    <property type="component" value="Unassembled WGS sequence"/>
</dbReference>
<sequence length="430" mass="47310">MAVELGTKERIDFLKKFDPEIAELLECEAEKQKRTIGLIASENVASPLSTCLEGSIFTNKNTEGYPGKRYVGGTENEDKVELLAIERLKKLFGCDHANVQSGNATIANSAVFMGLLKPGDTVLSMALNDGGHLSHGAKFHFSGKFYNIVQYGVSQENEQIDMDEVRNLARKYHPKMIVCGGSAYPRLIDYVEFRKIADEIGAYLWVDAAHIIGLIAGKVIPSPVPYADVVTFSTQKTLRGPRGCGVILCKEEWKDKIDRGVFPGMQGGPKADMIAARAVLFKECMTPQYMEYQKQVLKNSQALAEGCMEEGLKLVTNGTDNHLSLVKVTDLVASGREAELLLESVGIVTNKNVIPFDMLNSNLTSGIRIGSPLMTTRGAKEEEMKRIGHLIGITLKSKGDPGKLEWVKKEVGEIVEKYPMFSDEWNLGGE</sequence>
<dbReference type="SUPFAM" id="SSF53383">
    <property type="entry name" value="PLP-dependent transferases"/>
    <property type="match status" value="1"/>
</dbReference>
<evidence type="ECO:0000256" key="4">
    <source>
        <dbReference type="ARBA" id="ARBA00022605"/>
    </source>
</evidence>
<dbReference type="EMBL" id="JACRSX010000014">
    <property type="protein sequence ID" value="MBC8563012.1"/>
    <property type="molecule type" value="Genomic_DNA"/>
</dbReference>
<keyword evidence="3 6" id="KW-0554">One-carbon metabolism</keyword>
<dbReference type="Pfam" id="PF00464">
    <property type="entry name" value="SHMT"/>
    <property type="match status" value="1"/>
</dbReference>
<keyword evidence="9" id="KW-1185">Reference proteome</keyword>
<protein>
    <recommendedName>
        <fullName evidence="6">Probable serine hydroxymethyltransferase</fullName>
        <shortName evidence="6">SHMT</shortName>
        <shortName evidence="6">Serine methylase</shortName>
        <ecNumber evidence="6">2.1.2.1</ecNumber>
    </recommendedName>
</protein>
<comment type="catalytic activity">
    <reaction evidence="6">
        <text>(6R)-5,10-methylene-5,6,7,8-tetrahydrofolate + glycine + H2O = (6S)-5,6,7,8-tetrahydrofolate + L-serine</text>
        <dbReference type="Rhea" id="RHEA:15481"/>
        <dbReference type="ChEBI" id="CHEBI:15377"/>
        <dbReference type="ChEBI" id="CHEBI:15636"/>
        <dbReference type="ChEBI" id="CHEBI:33384"/>
        <dbReference type="ChEBI" id="CHEBI:57305"/>
        <dbReference type="ChEBI" id="CHEBI:57453"/>
        <dbReference type="EC" id="2.1.2.1"/>
    </reaction>
</comment>
<dbReference type="HAMAP" id="MF_00051">
    <property type="entry name" value="SHMT"/>
    <property type="match status" value="1"/>
</dbReference>
<dbReference type="RefSeq" id="WP_249298224.1">
    <property type="nucleotide sequence ID" value="NZ_JACRSX010000014.1"/>
</dbReference>
<keyword evidence="6" id="KW-0808">Transferase</keyword>
<comment type="similarity">
    <text evidence="2 6">Belongs to the SHMT family.</text>
</comment>
<organism evidence="8 9">
    <name type="scientific">Jutongia huaianensis</name>
    <dbReference type="NCBI Taxonomy" id="2763668"/>
    <lineage>
        <taxon>Bacteria</taxon>
        <taxon>Bacillati</taxon>
        <taxon>Bacillota</taxon>
        <taxon>Clostridia</taxon>
        <taxon>Lachnospirales</taxon>
        <taxon>Lachnospiraceae</taxon>
        <taxon>Jutongia</taxon>
    </lineage>
</organism>
<dbReference type="InterPro" id="IPR039429">
    <property type="entry name" value="SHMT-like_dom"/>
</dbReference>
<proteinExistence type="inferred from homology"/>
<keyword evidence="4" id="KW-0028">Amino-acid biosynthesis</keyword>
<dbReference type="CDD" id="cd00378">
    <property type="entry name" value="SHMT"/>
    <property type="match status" value="1"/>
</dbReference>
<dbReference type="PANTHER" id="PTHR11680">
    <property type="entry name" value="SERINE HYDROXYMETHYLTRANSFERASE"/>
    <property type="match status" value="1"/>
</dbReference>
<reference evidence="8 9" key="1">
    <citation type="submission" date="2020-08" db="EMBL/GenBank/DDBJ databases">
        <title>Genome public.</title>
        <authorList>
            <person name="Liu C."/>
            <person name="Sun Q."/>
        </authorList>
    </citation>
    <scope>NUCLEOTIDE SEQUENCE [LARGE SCALE GENOMIC DNA]</scope>
    <source>
        <strain evidence="8 9">NSJ-37</strain>
    </source>
</reference>
<accession>A0ABR7N310</accession>
<dbReference type="PIRSF" id="PIRSF000412">
    <property type="entry name" value="SHMT"/>
    <property type="match status" value="1"/>
</dbReference>
<evidence type="ECO:0000256" key="2">
    <source>
        <dbReference type="ARBA" id="ARBA00006376"/>
    </source>
</evidence>